<reference evidence="5" key="2">
    <citation type="submission" date="2011-04" db="EMBL/GenBank/DDBJ databases">
        <title>The complete genome of chromosome of Treponema succinifaciens DSM 2489.</title>
        <authorList>
            <person name="Lucas S."/>
            <person name="Copeland A."/>
            <person name="Lapidus A."/>
            <person name="Bruce D."/>
            <person name="Goodwin L."/>
            <person name="Pitluck S."/>
            <person name="Peters L."/>
            <person name="Kyrpides N."/>
            <person name="Mavromatis K."/>
            <person name="Ivanova N."/>
            <person name="Ovchinnikova G."/>
            <person name="Teshima H."/>
            <person name="Detter J.C."/>
            <person name="Tapia R."/>
            <person name="Han C."/>
            <person name="Land M."/>
            <person name="Hauser L."/>
            <person name="Markowitz V."/>
            <person name="Cheng J.-F."/>
            <person name="Hugenholtz P."/>
            <person name="Woyke T."/>
            <person name="Wu D."/>
            <person name="Gronow S."/>
            <person name="Wellnitz S."/>
            <person name="Brambilla E."/>
            <person name="Klenk H.-P."/>
            <person name="Eisen J.A."/>
        </authorList>
    </citation>
    <scope>NUCLEOTIDE SEQUENCE [LARGE SCALE GENOMIC DNA]</scope>
    <source>
        <strain evidence="5">ATCC 33096 / DSM 2489 / 6091</strain>
    </source>
</reference>
<dbReference type="InterPro" id="IPR000979">
    <property type="entry name" value="Phosphodiesterase_MJ0936/Vps29"/>
</dbReference>
<evidence type="ECO:0000313" key="5">
    <source>
        <dbReference type="Proteomes" id="UP000006852"/>
    </source>
</evidence>
<dbReference type="NCBIfam" id="TIGR00040">
    <property type="entry name" value="yfcE"/>
    <property type="match status" value="1"/>
</dbReference>
<dbReference type="PANTHER" id="PTHR11124">
    <property type="entry name" value="VACUOLAR SORTING PROTEIN VPS29"/>
    <property type="match status" value="1"/>
</dbReference>
<sequence>MNTLLQDESLLIGSREEIQKLATKDSARILVVSDSHGAYSNLLLILRQFGVASDALVFCGDGICDISKLISNAVDEAEIKAIIPPVIGIVEGNNDADLYPVRNVLSDEPYYVQWKVPIFNVLEACGQRIFFTHGHRNSLYLGTGEIISAAKKSNCKIALYGHTHIAAEKLGEVFTINPGSCFRPRGGQKPSFAMLNLTKNIGFECIFYELSSLGSKPFFPARTF</sequence>
<organism evidence="4 5">
    <name type="scientific">Treponema succinifaciens (strain ATCC 33096 / DSM 2489 / 6091)</name>
    <dbReference type="NCBI Taxonomy" id="869209"/>
    <lineage>
        <taxon>Bacteria</taxon>
        <taxon>Pseudomonadati</taxon>
        <taxon>Spirochaetota</taxon>
        <taxon>Spirochaetia</taxon>
        <taxon>Spirochaetales</taxon>
        <taxon>Treponemataceae</taxon>
        <taxon>Treponema</taxon>
    </lineage>
</organism>
<gene>
    <name evidence="4" type="ordered locus">Tresu_2342</name>
</gene>
<dbReference type="InterPro" id="IPR024654">
    <property type="entry name" value="Calcineurin-like_PHP_lpxH"/>
</dbReference>
<dbReference type="KEGG" id="tsu:Tresu_2342"/>
<evidence type="ECO:0000256" key="2">
    <source>
        <dbReference type="RuleBase" id="RU362039"/>
    </source>
</evidence>
<protein>
    <recommendedName>
        <fullName evidence="2">Phosphoesterase</fullName>
        <ecNumber evidence="2">3.1.4.-</ecNumber>
    </recommendedName>
</protein>
<name>F2NWL6_TRES6</name>
<keyword evidence="2" id="KW-0479">Metal-binding</keyword>
<evidence type="ECO:0000313" key="4">
    <source>
        <dbReference type="EMBL" id="AEB15205.1"/>
    </source>
</evidence>
<dbReference type="EC" id="3.1.4.-" evidence="2"/>
<dbReference type="GO" id="GO:0016787">
    <property type="term" value="F:hydrolase activity"/>
    <property type="evidence" value="ECO:0007669"/>
    <property type="project" value="UniProtKB-UniRule"/>
</dbReference>
<dbReference type="GO" id="GO:0046872">
    <property type="term" value="F:metal ion binding"/>
    <property type="evidence" value="ECO:0007669"/>
    <property type="project" value="UniProtKB-KW"/>
</dbReference>
<feature type="domain" description="Calcineurin-like phosphoesterase" evidence="3">
    <location>
        <begin position="28"/>
        <end position="199"/>
    </location>
</feature>
<dbReference type="HOGENOM" id="CLU_063749_2_1_12"/>
<comment type="similarity">
    <text evidence="1 2">Belongs to the metallophosphoesterase superfamily. YfcE family.</text>
</comment>
<dbReference type="Gene3D" id="3.60.21.10">
    <property type="match status" value="1"/>
</dbReference>
<dbReference type="SUPFAM" id="SSF56300">
    <property type="entry name" value="Metallo-dependent phosphatases"/>
    <property type="match status" value="1"/>
</dbReference>
<dbReference type="STRING" id="869209.Tresu_2342"/>
<dbReference type="Proteomes" id="UP000006852">
    <property type="component" value="Chromosome"/>
</dbReference>
<dbReference type="Pfam" id="PF12850">
    <property type="entry name" value="Metallophos_2"/>
    <property type="match status" value="1"/>
</dbReference>
<evidence type="ECO:0000256" key="1">
    <source>
        <dbReference type="ARBA" id="ARBA00008950"/>
    </source>
</evidence>
<comment type="cofactor">
    <cofactor evidence="2">
        <name>a divalent metal cation</name>
        <dbReference type="ChEBI" id="CHEBI:60240"/>
    </cofactor>
</comment>
<dbReference type="eggNOG" id="COG0622">
    <property type="taxonomic scope" value="Bacteria"/>
</dbReference>
<proteinExistence type="inferred from homology"/>
<dbReference type="GeneID" id="302999882"/>
<dbReference type="EMBL" id="CP002631">
    <property type="protein sequence ID" value="AEB15205.1"/>
    <property type="molecule type" value="Genomic_DNA"/>
</dbReference>
<evidence type="ECO:0000259" key="3">
    <source>
        <dbReference type="Pfam" id="PF12850"/>
    </source>
</evidence>
<dbReference type="AlphaFoldDB" id="F2NWL6"/>
<accession>F2NWL6</accession>
<dbReference type="InterPro" id="IPR029052">
    <property type="entry name" value="Metallo-depent_PP-like"/>
</dbReference>
<reference evidence="4 5" key="1">
    <citation type="journal article" date="2011" name="Stand. Genomic Sci.">
        <title>Complete genome sequence of Treponema succinifaciens type strain (6091).</title>
        <authorList>
            <person name="Han C."/>
            <person name="Gronow S."/>
            <person name="Teshima H."/>
            <person name="Lapidus A."/>
            <person name="Nolan M."/>
            <person name="Lucas S."/>
            <person name="Hammon N."/>
            <person name="Deshpande S."/>
            <person name="Cheng J.F."/>
            <person name="Zeytun A."/>
            <person name="Tapia R."/>
            <person name="Goodwin L."/>
            <person name="Pitluck S."/>
            <person name="Liolios K."/>
            <person name="Pagani I."/>
            <person name="Ivanova N."/>
            <person name="Mavromatis K."/>
            <person name="Mikhailova N."/>
            <person name="Huntemann M."/>
            <person name="Pati A."/>
            <person name="Chen A."/>
            <person name="Palaniappan K."/>
            <person name="Land M."/>
            <person name="Hauser L."/>
            <person name="Brambilla E.M."/>
            <person name="Rohde M."/>
            <person name="Goker M."/>
            <person name="Woyke T."/>
            <person name="Bristow J."/>
            <person name="Eisen J.A."/>
            <person name="Markowitz V."/>
            <person name="Hugenholtz P."/>
            <person name="Kyrpides N.C."/>
            <person name="Klenk H.P."/>
            <person name="Detter J.C."/>
        </authorList>
    </citation>
    <scope>NUCLEOTIDE SEQUENCE [LARGE SCALE GENOMIC DNA]</scope>
    <source>
        <strain evidence="5">ATCC 33096 / DSM 2489 / 6091</strain>
    </source>
</reference>
<keyword evidence="5" id="KW-1185">Reference proteome</keyword>
<dbReference type="RefSeq" id="WP_013702457.1">
    <property type="nucleotide sequence ID" value="NC_015385.1"/>
</dbReference>